<keyword evidence="1" id="KW-0489">Methyltransferase</keyword>
<reference evidence="4 5" key="1">
    <citation type="journal article" date="2014" name="Genome Announc.">
        <title>Draft Genome Sequences of Two Vibrionaceae Species, Vibrio ponticus C121 and Photobacterium aphoticum C119, Isolated as Coral Reef Microbiota.</title>
        <authorList>
            <person name="Al-saari N."/>
            <person name="Meirelles P.M."/>
            <person name="Mino S."/>
            <person name="Suda W."/>
            <person name="Oshima K."/>
            <person name="Hattori M."/>
            <person name="Ohkuma M."/>
            <person name="Thompson F.L."/>
            <person name="Gomez-Gil B."/>
            <person name="Sawabe T."/>
            <person name="Sawabe T."/>
        </authorList>
    </citation>
    <scope>NUCLEOTIDE SEQUENCE [LARGE SCALE GENOMIC DNA]</scope>
    <source>
        <strain evidence="4 5">JCM 19237</strain>
    </source>
</reference>
<dbReference type="GO" id="GO:0032259">
    <property type="term" value="P:methylation"/>
    <property type="evidence" value="ECO:0007669"/>
    <property type="project" value="UniProtKB-KW"/>
</dbReference>
<dbReference type="PANTHER" id="PTHR43861:SF1">
    <property type="entry name" value="TRANS-ACONITATE 2-METHYLTRANSFERASE"/>
    <property type="match status" value="1"/>
</dbReference>
<organism evidence="4 5">
    <name type="scientific">Photobacterium aphoticum</name>
    <dbReference type="NCBI Taxonomy" id="754436"/>
    <lineage>
        <taxon>Bacteria</taxon>
        <taxon>Pseudomonadati</taxon>
        <taxon>Pseudomonadota</taxon>
        <taxon>Gammaproteobacteria</taxon>
        <taxon>Vibrionales</taxon>
        <taxon>Vibrionaceae</taxon>
        <taxon>Photobacterium</taxon>
    </lineage>
</organism>
<dbReference type="STRING" id="754436.JCM19237_1734"/>
<dbReference type="InterPro" id="IPR041698">
    <property type="entry name" value="Methyltransf_25"/>
</dbReference>
<proteinExistence type="predicted"/>
<dbReference type="eggNOG" id="COG0500">
    <property type="taxonomic scope" value="Bacteria"/>
</dbReference>
<evidence type="ECO:0000256" key="2">
    <source>
        <dbReference type="ARBA" id="ARBA00022679"/>
    </source>
</evidence>
<dbReference type="Gene3D" id="3.40.50.150">
    <property type="entry name" value="Vaccinia Virus protein VP39"/>
    <property type="match status" value="1"/>
</dbReference>
<accession>A0A090QW59</accession>
<dbReference type="SUPFAM" id="SSF53335">
    <property type="entry name" value="S-adenosyl-L-methionine-dependent methyltransferases"/>
    <property type="match status" value="1"/>
</dbReference>
<evidence type="ECO:0000313" key="4">
    <source>
        <dbReference type="EMBL" id="GAL06094.1"/>
    </source>
</evidence>
<gene>
    <name evidence="4" type="ORF">JCM19237_1734</name>
</gene>
<dbReference type="GO" id="GO:0008168">
    <property type="term" value="F:methyltransferase activity"/>
    <property type="evidence" value="ECO:0007669"/>
    <property type="project" value="UniProtKB-KW"/>
</dbReference>
<protein>
    <submittedName>
        <fullName evidence="4">Tellurite resistance protein-related protein</fullName>
    </submittedName>
</protein>
<dbReference type="PANTHER" id="PTHR43861">
    <property type="entry name" value="TRANS-ACONITATE 2-METHYLTRANSFERASE-RELATED"/>
    <property type="match status" value="1"/>
</dbReference>
<feature type="domain" description="Methyltransferase" evidence="3">
    <location>
        <begin position="32"/>
        <end position="121"/>
    </location>
</feature>
<dbReference type="AlphaFoldDB" id="A0A090QW59"/>
<dbReference type="CDD" id="cd02440">
    <property type="entry name" value="AdoMet_MTases"/>
    <property type="match status" value="1"/>
</dbReference>
<dbReference type="InterPro" id="IPR029063">
    <property type="entry name" value="SAM-dependent_MTases_sf"/>
</dbReference>
<dbReference type="Pfam" id="PF13649">
    <property type="entry name" value="Methyltransf_25"/>
    <property type="match status" value="1"/>
</dbReference>
<dbReference type="Proteomes" id="UP000029227">
    <property type="component" value="Unassembled WGS sequence"/>
</dbReference>
<sequence length="191" mass="20657">MNAQAFFDGTVNVDMSSLYSAFLPALPHGGAILDAGCGSGRDSHYFVNQGFAVTAFDASDAMVALASEYSGLSVHHATFSTFTAPPASFDGIWACASLLHVPADELHATFAHLATLLKPDGLFYCSFKYGKEEVERDGRRFTNLDEIGLDALLVDTSLTVKQTWITGDLRPGRAHEKWLNALLVKRGDLVK</sequence>
<evidence type="ECO:0000256" key="1">
    <source>
        <dbReference type="ARBA" id="ARBA00022603"/>
    </source>
</evidence>
<name>A0A090QW59_9GAMM</name>
<comment type="caution">
    <text evidence="4">The sequence shown here is derived from an EMBL/GenBank/DDBJ whole genome shotgun (WGS) entry which is preliminary data.</text>
</comment>
<evidence type="ECO:0000313" key="5">
    <source>
        <dbReference type="Proteomes" id="UP000029227"/>
    </source>
</evidence>
<keyword evidence="2" id="KW-0808">Transferase</keyword>
<dbReference type="EMBL" id="BBMN01000009">
    <property type="protein sequence ID" value="GAL06094.1"/>
    <property type="molecule type" value="Genomic_DNA"/>
</dbReference>
<evidence type="ECO:0000259" key="3">
    <source>
        <dbReference type="Pfam" id="PF13649"/>
    </source>
</evidence>